<dbReference type="Pfam" id="PF09851">
    <property type="entry name" value="SHOCT"/>
    <property type="match status" value="1"/>
</dbReference>
<organism evidence="4 5">
    <name type="scientific">Weissella fermenti</name>
    <dbReference type="NCBI Taxonomy" id="2987699"/>
    <lineage>
        <taxon>Bacteria</taxon>
        <taxon>Bacillati</taxon>
        <taxon>Bacillota</taxon>
        <taxon>Bacilli</taxon>
        <taxon>Lactobacillales</taxon>
        <taxon>Lactobacillaceae</taxon>
        <taxon>Weissella</taxon>
    </lineage>
</organism>
<protein>
    <submittedName>
        <fullName evidence="4">SHOCT domain-containing protein</fullName>
    </submittedName>
</protein>
<proteinExistence type="predicted"/>
<evidence type="ECO:0000256" key="2">
    <source>
        <dbReference type="SAM" id="Phobius"/>
    </source>
</evidence>
<feature type="transmembrane region" description="Helical" evidence="2">
    <location>
        <begin position="64"/>
        <end position="84"/>
    </location>
</feature>
<comment type="caution">
    <text evidence="4">The sequence shown here is derived from an EMBL/GenBank/DDBJ whole genome shotgun (WGS) entry which is preliminary data.</text>
</comment>
<evidence type="ECO:0000313" key="5">
    <source>
        <dbReference type="Proteomes" id="UP001146336"/>
    </source>
</evidence>
<dbReference type="InterPro" id="IPR018649">
    <property type="entry name" value="SHOCT"/>
</dbReference>
<keyword evidence="2" id="KW-1133">Transmembrane helix</keyword>
<dbReference type="Proteomes" id="UP001146336">
    <property type="component" value="Unassembled WGS sequence"/>
</dbReference>
<reference evidence="4" key="1">
    <citation type="submission" date="2023-03" db="EMBL/GenBank/DDBJ databases">
        <title>Comparative genomics of Weissella fermenti BK2, and weissella type species.</title>
        <authorList>
            <person name="Lee J.K."/>
            <person name="Baek J.H."/>
            <person name="Kim J.M."/>
            <person name="Choi D.G."/>
            <person name="Jeon C.O."/>
        </authorList>
    </citation>
    <scope>NUCLEOTIDE SEQUENCE</scope>
    <source>
        <strain evidence="4">BK2</strain>
    </source>
</reference>
<evidence type="ECO:0000259" key="3">
    <source>
        <dbReference type="Pfam" id="PF09851"/>
    </source>
</evidence>
<evidence type="ECO:0000256" key="1">
    <source>
        <dbReference type="SAM" id="MobiDB-lite"/>
    </source>
</evidence>
<keyword evidence="2" id="KW-0472">Membrane</keyword>
<gene>
    <name evidence="4" type="ORF">OIT47_000950</name>
</gene>
<feature type="domain" description="SHOCT" evidence="3">
    <location>
        <begin position="10"/>
        <end position="36"/>
    </location>
</feature>
<keyword evidence="5" id="KW-1185">Reference proteome</keyword>
<dbReference type="RefSeq" id="WP_199404050.1">
    <property type="nucleotide sequence ID" value="NZ_JAOZFC020000001.1"/>
</dbReference>
<name>A0ABT6D0M3_9LACO</name>
<evidence type="ECO:0000313" key="4">
    <source>
        <dbReference type="EMBL" id="MDF9298886.1"/>
    </source>
</evidence>
<dbReference type="EMBL" id="JAOZFC020000001">
    <property type="protein sequence ID" value="MDF9298886.1"/>
    <property type="molecule type" value="Genomic_DNA"/>
</dbReference>
<accession>A0ABT6D0M3</accession>
<sequence length="282" mass="29537">MADVSKITSELKRLKDMLDSGALTQEEFDTLKTNLLAEMNQQEPQMANRVEQNPKNNRNGHKKALVATLAAVVIVGGGVGAFVYSQQKGAEAESAKIASSKAKSSSEKKAEAEKASRKASHSASAKSASEKLASEKAAQSVSQAAASSTSSQSVEDMLKAKSSQYHAALLFMAVSNGSIQTFNPATVTQHAIGHTMVGNDGPEYDNVQQVTAAADDSRTTPTGGALFASITYAATDNAGLNYMVNFRGTAGQAASPVSVSLVDAYNEYGKNPYVDTLASMIN</sequence>
<feature type="region of interest" description="Disordered" evidence="1">
    <location>
        <begin position="93"/>
        <end position="131"/>
    </location>
</feature>
<feature type="compositionally biased region" description="Basic and acidic residues" evidence="1">
    <location>
        <begin position="104"/>
        <end position="116"/>
    </location>
</feature>
<keyword evidence="2" id="KW-0812">Transmembrane</keyword>